<dbReference type="STRING" id="4113.M1D7V9"/>
<protein>
    <submittedName>
        <fullName evidence="1">26S proteasome AAA-ATPase subunit RPT4a</fullName>
    </submittedName>
</protein>
<evidence type="ECO:0000313" key="2">
    <source>
        <dbReference type="Proteomes" id="UP000011115"/>
    </source>
</evidence>
<dbReference type="PaxDb" id="4113-PGSC0003DMT400084697"/>
<sequence>MLVVKLYTVRENLRAAKKEYGKTEDDLKSLQSIGQIIGEVLRPLDNKRGNTFFSRISVVCRHFFLRSMDFKE</sequence>
<accession>M1D7V9</accession>
<keyword evidence="2" id="KW-1185">Reference proteome</keyword>
<reference evidence="1" key="2">
    <citation type="submission" date="2015-06" db="UniProtKB">
        <authorList>
            <consortium name="EnsemblPlants"/>
        </authorList>
    </citation>
    <scope>IDENTIFICATION</scope>
    <source>
        <strain evidence="1">DM1-3 516 R44</strain>
    </source>
</reference>
<dbReference type="InParanoid" id="M1D7V9"/>
<dbReference type="AlphaFoldDB" id="M1D7V9"/>
<name>M1D7V9_SOLTU</name>
<dbReference type="EnsemblPlants" id="PGSC0003DMT400084697">
    <property type="protein sequence ID" value="PGSC0003DMT400084697"/>
    <property type="gene ID" value="PGSC0003DMG400034287"/>
</dbReference>
<organism evidence="1 2">
    <name type="scientific">Solanum tuberosum</name>
    <name type="common">Potato</name>
    <dbReference type="NCBI Taxonomy" id="4113"/>
    <lineage>
        <taxon>Eukaryota</taxon>
        <taxon>Viridiplantae</taxon>
        <taxon>Streptophyta</taxon>
        <taxon>Embryophyta</taxon>
        <taxon>Tracheophyta</taxon>
        <taxon>Spermatophyta</taxon>
        <taxon>Magnoliopsida</taxon>
        <taxon>eudicotyledons</taxon>
        <taxon>Gunneridae</taxon>
        <taxon>Pentapetalae</taxon>
        <taxon>asterids</taxon>
        <taxon>lamiids</taxon>
        <taxon>Solanales</taxon>
        <taxon>Solanaceae</taxon>
        <taxon>Solanoideae</taxon>
        <taxon>Solaneae</taxon>
        <taxon>Solanum</taxon>
    </lineage>
</organism>
<proteinExistence type="predicted"/>
<dbReference type="Proteomes" id="UP000011115">
    <property type="component" value="Unassembled WGS sequence"/>
</dbReference>
<dbReference type="HOGENOM" id="CLU_2727117_0_0_1"/>
<dbReference type="eggNOG" id="KOG0651">
    <property type="taxonomic scope" value="Eukaryota"/>
</dbReference>
<evidence type="ECO:0000313" key="1">
    <source>
        <dbReference type="EnsemblPlants" id="PGSC0003DMT400084697"/>
    </source>
</evidence>
<dbReference type="Gramene" id="PGSC0003DMT400084697">
    <property type="protein sequence ID" value="PGSC0003DMT400084697"/>
    <property type="gene ID" value="PGSC0003DMG400034287"/>
</dbReference>
<reference evidence="2" key="1">
    <citation type="journal article" date="2011" name="Nature">
        <title>Genome sequence and analysis of the tuber crop potato.</title>
        <authorList>
            <consortium name="The Potato Genome Sequencing Consortium"/>
        </authorList>
    </citation>
    <scope>NUCLEOTIDE SEQUENCE [LARGE SCALE GENOMIC DNA]</scope>
    <source>
        <strain evidence="2">cv. DM1-3 516 R44</strain>
    </source>
</reference>